<dbReference type="AlphaFoldDB" id="A0A183PIH4"/>
<dbReference type="PANTHER" id="PTHR47027:SF25">
    <property type="entry name" value="REVERSE TRANSCRIPTASE DOMAIN-CONTAINING PROTEIN"/>
    <property type="match status" value="1"/>
</dbReference>
<evidence type="ECO:0000313" key="1">
    <source>
        <dbReference type="EMBL" id="VDP65074.1"/>
    </source>
</evidence>
<gene>
    <name evidence="1" type="ORF">SMTD_LOCUS14160</name>
</gene>
<name>A0A183PIH4_9TREM</name>
<dbReference type="PANTHER" id="PTHR47027">
    <property type="entry name" value="REVERSE TRANSCRIPTASE DOMAIN-CONTAINING PROTEIN"/>
    <property type="match status" value="1"/>
</dbReference>
<sequence length="140" mass="15820">MWLDALDFSDDMAPLSHTQQQMQKKTTSVATASEAVGLNIHKRKSKILLYNTTYTNRIALDGEDLEGVKTFTYMGRIIDEYGGSDADMQARIDKTREAHLQSNNICNSKQLSVNQHRGQNCQYKCQNSSTTKVLILDEND</sequence>
<protein>
    <submittedName>
        <fullName evidence="1">Uncharacterized protein</fullName>
    </submittedName>
</protein>
<keyword evidence="2" id="KW-1185">Reference proteome</keyword>
<evidence type="ECO:0000313" key="2">
    <source>
        <dbReference type="Proteomes" id="UP000269396"/>
    </source>
</evidence>
<dbReference type="EMBL" id="UZAL01034328">
    <property type="protein sequence ID" value="VDP65074.1"/>
    <property type="molecule type" value="Genomic_DNA"/>
</dbReference>
<organism evidence="1 2">
    <name type="scientific">Schistosoma mattheei</name>
    <dbReference type="NCBI Taxonomy" id="31246"/>
    <lineage>
        <taxon>Eukaryota</taxon>
        <taxon>Metazoa</taxon>
        <taxon>Spiralia</taxon>
        <taxon>Lophotrochozoa</taxon>
        <taxon>Platyhelminthes</taxon>
        <taxon>Trematoda</taxon>
        <taxon>Digenea</taxon>
        <taxon>Strigeidida</taxon>
        <taxon>Schistosomatoidea</taxon>
        <taxon>Schistosomatidae</taxon>
        <taxon>Schistosoma</taxon>
    </lineage>
</organism>
<accession>A0A183PIH4</accession>
<proteinExistence type="predicted"/>
<dbReference type="Proteomes" id="UP000269396">
    <property type="component" value="Unassembled WGS sequence"/>
</dbReference>
<reference evidence="1 2" key="1">
    <citation type="submission" date="2018-11" db="EMBL/GenBank/DDBJ databases">
        <authorList>
            <consortium name="Pathogen Informatics"/>
        </authorList>
    </citation>
    <scope>NUCLEOTIDE SEQUENCE [LARGE SCALE GENOMIC DNA]</scope>
    <source>
        <strain>Denwood</strain>
        <strain evidence="2">Zambia</strain>
    </source>
</reference>